<evidence type="ECO:0000313" key="2">
    <source>
        <dbReference type="EMBL" id="TWT97551.1"/>
    </source>
</evidence>
<proteinExistence type="predicted"/>
<dbReference type="EMBL" id="SJPR01000002">
    <property type="protein sequence ID" value="TWT97551.1"/>
    <property type="molecule type" value="Genomic_DNA"/>
</dbReference>
<reference evidence="2 3" key="1">
    <citation type="submission" date="2019-02" db="EMBL/GenBank/DDBJ databases">
        <title>Deep-cultivation of Planctomycetes and their phenomic and genomic characterization uncovers novel biology.</title>
        <authorList>
            <person name="Wiegand S."/>
            <person name="Jogler M."/>
            <person name="Boedeker C."/>
            <person name="Pinto D."/>
            <person name="Vollmers J."/>
            <person name="Rivas-Marin E."/>
            <person name="Kohn T."/>
            <person name="Peeters S.H."/>
            <person name="Heuer A."/>
            <person name="Rast P."/>
            <person name="Oberbeckmann S."/>
            <person name="Bunk B."/>
            <person name="Jeske O."/>
            <person name="Meyerdierks A."/>
            <person name="Storesund J.E."/>
            <person name="Kallscheuer N."/>
            <person name="Luecker S."/>
            <person name="Lage O.M."/>
            <person name="Pohl T."/>
            <person name="Merkel B.J."/>
            <person name="Hornburger P."/>
            <person name="Mueller R.-W."/>
            <person name="Bruemmer F."/>
            <person name="Labrenz M."/>
            <person name="Spormann A.M."/>
            <person name="Op Den Camp H."/>
            <person name="Overmann J."/>
            <person name="Amann R."/>
            <person name="Jetten M.S.M."/>
            <person name="Mascher T."/>
            <person name="Medema M.H."/>
            <person name="Devos D.P."/>
            <person name="Kaster A.-K."/>
            <person name="Ovreas L."/>
            <person name="Rohde M."/>
            <person name="Galperin M.Y."/>
            <person name="Jogler C."/>
        </authorList>
    </citation>
    <scope>NUCLEOTIDE SEQUENCE [LARGE SCALE GENOMIC DNA]</scope>
    <source>
        <strain evidence="2 3">Pla108</strain>
    </source>
</reference>
<keyword evidence="3" id="KW-1185">Reference proteome</keyword>
<protein>
    <recommendedName>
        <fullName evidence="4">Autotransporter-associated beta strand repeat protein</fullName>
    </recommendedName>
</protein>
<evidence type="ECO:0000313" key="3">
    <source>
        <dbReference type="Proteomes" id="UP000317421"/>
    </source>
</evidence>
<feature type="chain" id="PRO_5022727109" description="Autotransporter-associated beta strand repeat protein" evidence="1">
    <location>
        <begin position="36"/>
        <end position="636"/>
    </location>
</feature>
<evidence type="ECO:0000256" key="1">
    <source>
        <dbReference type="SAM" id="SignalP"/>
    </source>
</evidence>
<dbReference type="InterPro" id="IPR018247">
    <property type="entry name" value="EF_Hand_1_Ca_BS"/>
</dbReference>
<evidence type="ECO:0008006" key="4">
    <source>
        <dbReference type="Google" id="ProtNLM"/>
    </source>
</evidence>
<accession>A0A5C6AEQ9</accession>
<name>A0A5C6AEQ9_9BACT</name>
<comment type="caution">
    <text evidence="2">The sequence shown here is derived from an EMBL/GenBank/DDBJ whole genome shotgun (WGS) entry which is preliminary data.</text>
</comment>
<dbReference type="OrthoDB" id="250975at2"/>
<dbReference type="AlphaFoldDB" id="A0A5C6AEQ9"/>
<sequence length="636" mass="64813" precursor="true">MKVMVRTKSFRPQPPVALAVPFAAILLALTGVANAQVNYEFQPQPTDPESSRLWQENANWFDANLGNSFVPNVFFNERALINNGATAVLTVNSPNDPNSDTSVVTPGAVSIGSGGLDIRSGGGLFVTAGNGAPGSFTLGGGGTGTLLVNPGGELSVASSLNVAGNSANTITVGGPTGATATLSANSAVLSGTTHLYPNADVNIGAGVQFVNSSVYQVEIGGPASYGSIAAGGPVTTAGSLQLNFSGFTPTTGQSWVVLEGSSVSGSFANVSSNASLDYNETVVVSEANLGAGRFGVRASIEEVLVLEVNRNTGVATVTHPGSSSIALDGYYVGSSLGSLRSDDGSWNSLNESGQLGNDWIETAQTVNNVGELKVGADATFGASVNLGPIYNALAGSFGESGEDLEFVYRRSSDGVQFPGVVRYTGDLVNSLVLQVDPSGSGDAYLRNTSGTTVEIDAYEVLSSAGRLSTSGWSSFDDQNGTGNAWLEAGDVGPSLLAEFDSEGYTTIAAGASLNLGSLYSGGAQDLEFNFLLRGDESSTTGVVIYDQYVAGPAVPGDFNNDGFVNAADYTDYRDNVGASSLPNDNGLGVVGPAHYQLWRDNYGATSPAAAQASVPEPAAGVLIAIAALAAGRRRSA</sequence>
<organism evidence="2 3">
    <name type="scientific">Botrimarina colliarenosi</name>
    <dbReference type="NCBI Taxonomy" id="2528001"/>
    <lineage>
        <taxon>Bacteria</taxon>
        <taxon>Pseudomonadati</taxon>
        <taxon>Planctomycetota</taxon>
        <taxon>Planctomycetia</taxon>
        <taxon>Pirellulales</taxon>
        <taxon>Lacipirellulaceae</taxon>
        <taxon>Botrimarina</taxon>
    </lineage>
</organism>
<dbReference type="Proteomes" id="UP000317421">
    <property type="component" value="Unassembled WGS sequence"/>
</dbReference>
<keyword evidence="1" id="KW-0732">Signal</keyword>
<dbReference type="PROSITE" id="PS00018">
    <property type="entry name" value="EF_HAND_1"/>
    <property type="match status" value="1"/>
</dbReference>
<gene>
    <name evidence="2" type="ORF">Pla108_17030</name>
</gene>
<feature type="signal peptide" evidence="1">
    <location>
        <begin position="1"/>
        <end position="35"/>
    </location>
</feature>